<dbReference type="SMR" id="A0A8T3CEZ7"/>
<dbReference type="SUPFAM" id="SSF56672">
    <property type="entry name" value="DNA/RNA polymerases"/>
    <property type="match status" value="1"/>
</dbReference>
<dbReference type="SUPFAM" id="SSF56219">
    <property type="entry name" value="DNase I-like"/>
    <property type="match status" value="1"/>
</dbReference>
<dbReference type="InterPro" id="IPR005135">
    <property type="entry name" value="Endo/exonuclease/phosphatase"/>
</dbReference>
<organism evidence="2 3">
    <name type="scientific">Dendrobium nobile</name>
    <name type="common">Orchid</name>
    <dbReference type="NCBI Taxonomy" id="94219"/>
    <lineage>
        <taxon>Eukaryota</taxon>
        <taxon>Viridiplantae</taxon>
        <taxon>Streptophyta</taxon>
        <taxon>Embryophyta</taxon>
        <taxon>Tracheophyta</taxon>
        <taxon>Spermatophyta</taxon>
        <taxon>Magnoliopsida</taxon>
        <taxon>Liliopsida</taxon>
        <taxon>Asparagales</taxon>
        <taxon>Orchidaceae</taxon>
        <taxon>Epidendroideae</taxon>
        <taxon>Malaxideae</taxon>
        <taxon>Dendrobiinae</taxon>
        <taxon>Dendrobium</taxon>
    </lineage>
</organism>
<dbReference type="PANTHER" id="PTHR19446">
    <property type="entry name" value="REVERSE TRANSCRIPTASES"/>
    <property type="match status" value="1"/>
</dbReference>
<evidence type="ECO:0000313" key="2">
    <source>
        <dbReference type="EMBL" id="KAI0530940.1"/>
    </source>
</evidence>
<dbReference type="Pfam" id="PF03372">
    <property type="entry name" value="Exo_endo_phos"/>
    <property type="match status" value="1"/>
</dbReference>
<dbReference type="InterPro" id="IPR002156">
    <property type="entry name" value="RNaseH_domain"/>
</dbReference>
<dbReference type="Proteomes" id="UP000829196">
    <property type="component" value="Unassembled WGS sequence"/>
</dbReference>
<dbReference type="GO" id="GO:0003676">
    <property type="term" value="F:nucleic acid binding"/>
    <property type="evidence" value="ECO:0007669"/>
    <property type="project" value="InterPro"/>
</dbReference>
<dbReference type="EMBL" id="JAGYWB010000001">
    <property type="protein sequence ID" value="KAI0530940.1"/>
    <property type="molecule type" value="Genomic_DNA"/>
</dbReference>
<dbReference type="InterPro" id="IPR036397">
    <property type="entry name" value="RNaseH_sf"/>
</dbReference>
<evidence type="ECO:0000313" key="3">
    <source>
        <dbReference type="Proteomes" id="UP000829196"/>
    </source>
</evidence>
<gene>
    <name evidence="2" type="ORF">KFK09_000488</name>
</gene>
<dbReference type="PROSITE" id="PS50878">
    <property type="entry name" value="RT_POL"/>
    <property type="match status" value="1"/>
</dbReference>
<dbReference type="InterPro" id="IPR012337">
    <property type="entry name" value="RNaseH-like_sf"/>
</dbReference>
<dbReference type="OrthoDB" id="783377at2759"/>
<feature type="domain" description="Reverse transcriptase" evidence="1">
    <location>
        <begin position="912"/>
        <end position="1178"/>
    </location>
</feature>
<dbReference type="Pfam" id="PF14111">
    <property type="entry name" value="DUF4283"/>
    <property type="match status" value="1"/>
</dbReference>
<dbReference type="Gene3D" id="3.60.10.10">
    <property type="entry name" value="Endonuclease/exonuclease/phosphatase"/>
    <property type="match status" value="1"/>
</dbReference>
<accession>A0A8T3CEZ7</accession>
<name>A0A8T3CEZ7_DENNO</name>
<dbReference type="InterPro" id="IPR044730">
    <property type="entry name" value="RNase_H-like_dom_plant"/>
</dbReference>
<dbReference type="InterPro" id="IPR025558">
    <property type="entry name" value="DUF4283"/>
</dbReference>
<evidence type="ECO:0000259" key="1">
    <source>
        <dbReference type="PROSITE" id="PS50878"/>
    </source>
</evidence>
<protein>
    <recommendedName>
        <fullName evidence="1">Reverse transcriptase domain-containing protein</fullName>
    </recommendedName>
</protein>
<dbReference type="InterPro" id="IPR000477">
    <property type="entry name" value="RT_dom"/>
</dbReference>
<dbReference type="Pfam" id="PF00078">
    <property type="entry name" value="RVT_1"/>
    <property type="match status" value="1"/>
</dbReference>
<sequence length="1642" mass="188494">MASSDRRQRIAGGSNQSGVFHSLSTEIDLKVKNRVGPCVPEVQNQNFLNLMGVVEKDGDNLEEGIKSNGVVNHGNKFESAWKRTQHIKLNFDSNSTQLTEDGVAVKLKTHKELTYSQVLKKLLVIKVLGWDLPFLVCSQELRMQWSMYGSFHVTTLGHNWILCSFANLESMEEVLNGGPWYIGNHIIGMDRWSSSFSTDLLKGITSPVWICFPGLPLSCWDEENIPMIASMIGIPLMLDGNSFKWGKREYARCCVRIELEKKLPTGVWIEGIHGRTYQCVEYKKLTSLYYQCGRVGHSKSVCHDSISAVELETRSQGSKEIVKQDDVVKNDNVKQQDEEYWSWIHVQEIPVAVNKFQALDCKVEEGEVVERVSDKNSNKSNDLDSVEVVAVPDLKKAIAEQRNEDQVVSVSNSGKCKLSKELRCLGPMEANQRKKRGGQKREASLYLREIVKDYKGFFVGLTETKLSSIDRNDVNQIIGSEWDYYLHPSSGNSGGILILWKKEFASFEMVDHTSQVVIGQLITNALGKWNIATVYGGKDAHTRRSLWSKLENYLSGDDPCIIGGDFNCILSKEDKRGGKRFYLSKGSKDMKNFRMNNDFHDIGFVDPSYIWCNNKEGNSRIWERLDRCLLNSKAIRKVLMVKVRHLPRVASDHAPISINIVENHNQKLGFIRFEDTWKTYPATWNIVLKAWKKTDHGSNAEILQRKLRRAVKALYDWNRNKCRDMNLLRDELKKEILMLQTEEANEGGLTVDKLKLLRNKVHELNVTLSRLPTWWNQRSKIRWHQDGDINSNFFHQYASAKRNGNMIWQVKDEYGTMVDDLEQIEAVFYSFFQQKWSARNCKLLDWPPCSEILQISKEDSDMLNLDFTKEELTKAVFMQGNNKSPGLDGITMSFFKFYWKIVEDETWKAIDDFFKTGVMFNEWKDTLLILIPKIKKPILPSNYRPISLCQSTYKLVATMILNRMKSFIANSITEEQAAFLHGRSISDHCLLAQEVIHKLRMSKRKKGLMAVKLDMEQAYDSMNWGTLSKVLNMFGFPRKMNLLIMECVRNVRFSFIINGKTSKWICAENGIRQGCPLSPYLYILCSQLFSLAMEQRGQGLGIQISHRSNKVSHLLFADAVLLLSHASKGLAIKMNNIIMDFCSWTGLRVNNAKSQILFNKDLGSWNIEELRRFFTEEIINLIRQLPINMEASEDFLEEISFPTGKSIKSRAVYASSKENYVEEDMSFYTWLRKLKLSVWIELFWWRISRNAIPTNEFLKHRKLMDADCCNWKNRNAVKHGKSAISVPISATNVLYDAINNANPVIDSWGANLPRKFQNSWHPPLQDWIKINVDASLMSSYTAGIGGCVRDYKGRLLIAFGEKRTHWDIAHLEMEAIMILRRFIEPWMLEYKGVIIEGDNINVIKFIKNSLNKNKWKKADQVEKDFMFLTDFNKVILHHVHRDCKKVSDYCATLALDTNIFFDSSSFASIPPSLCFLLKKECKGKMIVEVSPLKKPSTNNEKKDTLAETLEKDASSMTQEAKDEVLSGVPWFEGNHLTGMDRWKLKFSPSTMKGPQDQTAIKTSSRLDRLGLSQFVPFSFLESIVVGVAPDAMKPGHMKNKCPNLRTHLRREKAKAKQIIERESNVKQKFSWADLASESSDQE</sequence>
<keyword evidence="3" id="KW-1185">Reference proteome</keyword>
<reference evidence="2" key="1">
    <citation type="journal article" date="2022" name="Front. Genet.">
        <title>Chromosome-Scale Assembly of the Dendrobium nobile Genome Provides Insights Into the Molecular Mechanism of the Biosynthesis of the Medicinal Active Ingredient of Dendrobium.</title>
        <authorList>
            <person name="Xu Q."/>
            <person name="Niu S.-C."/>
            <person name="Li K.-L."/>
            <person name="Zheng P.-J."/>
            <person name="Zhang X.-J."/>
            <person name="Jia Y."/>
            <person name="Liu Y."/>
            <person name="Niu Y.-X."/>
            <person name="Yu L.-H."/>
            <person name="Chen D.-F."/>
            <person name="Zhang G.-Q."/>
        </authorList>
    </citation>
    <scope>NUCLEOTIDE SEQUENCE</scope>
    <source>
        <tissue evidence="2">Leaf</tissue>
    </source>
</reference>
<dbReference type="Gene3D" id="3.30.420.10">
    <property type="entry name" value="Ribonuclease H-like superfamily/Ribonuclease H"/>
    <property type="match status" value="1"/>
</dbReference>
<dbReference type="CDD" id="cd01650">
    <property type="entry name" value="RT_nLTR_like"/>
    <property type="match status" value="1"/>
</dbReference>
<dbReference type="Pfam" id="PF13456">
    <property type="entry name" value="RVT_3"/>
    <property type="match status" value="1"/>
</dbReference>
<dbReference type="SUPFAM" id="SSF53098">
    <property type="entry name" value="Ribonuclease H-like"/>
    <property type="match status" value="1"/>
</dbReference>
<comment type="caution">
    <text evidence="2">The sequence shown here is derived from an EMBL/GenBank/DDBJ whole genome shotgun (WGS) entry which is preliminary data.</text>
</comment>
<dbReference type="GO" id="GO:0004523">
    <property type="term" value="F:RNA-DNA hybrid ribonuclease activity"/>
    <property type="evidence" value="ECO:0007669"/>
    <property type="project" value="InterPro"/>
</dbReference>
<proteinExistence type="predicted"/>
<dbReference type="CDD" id="cd06222">
    <property type="entry name" value="RNase_H_like"/>
    <property type="match status" value="1"/>
</dbReference>
<dbReference type="InterPro" id="IPR043502">
    <property type="entry name" value="DNA/RNA_pol_sf"/>
</dbReference>
<dbReference type="InterPro" id="IPR036691">
    <property type="entry name" value="Endo/exonu/phosph_ase_sf"/>
</dbReference>